<keyword evidence="8" id="KW-0812">Transmembrane</keyword>
<dbReference type="Pfam" id="PF10601">
    <property type="entry name" value="zf-LITAF-like"/>
    <property type="match status" value="1"/>
</dbReference>
<evidence type="ECO:0000313" key="12">
    <source>
        <dbReference type="Proteomes" id="UP000265000"/>
    </source>
</evidence>
<reference evidence="11" key="2">
    <citation type="submission" date="2025-05" db="UniProtKB">
        <authorList>
            <consortium name="Ensembl"/>
        </authorList>
    </citation>
    <scope>IDENTIFICATION</scope>
</reference>
<evidence type="ECO:0000256" key="6">
    <source>
        <dbReference type="ARBA" id="ARBA00022833"/>
    </source>
</evidence>
<dbReference type="GO" id="GO:0098560">
    <property type="term" value="C:cytoplasmic side of late endosome membrane"/>
    <property type="evidence" value="ECO:0007669"/>
    <property type="project" value="TreeGrafter"/>
</dbReference>
<dbReference type="STRING" id="8078.ENSFHEP00000028636"/>
<dbReference type="InterPro" id="IPR037519">
    <property type="entry name" value="LITAF_fam"/>
</dbReference>
<dbReference type="AlphaFoldDB" id="A0A146ZIE2"/>
<keyword evidence="7 8" id="KW-0472">Membrane</keyword>
<feature type="domain" description="LITAF" evidence="9">
    <location>
        <begin position="55"/>
        <end position="139"/>
    </location>
</feature>
<evidence type="ECO:0000256" key="4">
    <source>
        <dbReference type="ARBA" id="ARBA00005975"/>
    </source>
</evidence>
<feature type="transmembrane region" description="Helical" evidence="8">
    <location>
        <begin position="93"/>
        <end position="116"/>
    </location>
</feature>
<sequence length="143" mass="16038">MESFPNVDDPFPLPPPYMLSGIVSEQNVKVYQINSPADPAPPPSVVSPFAAPDNSRVRIVSYEVELDRAPGLMTCRFCQTQVITEVTFKVGTFAWLMCFLFVLCGLILGCCLIPFFADHFKDACHSCPRCHHVLHVEKRTCFK</sequence>
<dbReference type="GO" id="GO:0005634">
    <property type="term" value="C:nucleus"/>
    <property type="evidence" value="ECO:0007669"/>
    <property type="project" value="TreeGrafter"/>
</dbReference>
<dbReference type="InterPro" id="IPR006629">
    <property type="entry name" value="LITAF"/>
</dbReference>
<dbReference type="PROSITE" id="PS51837">
    <property type="entry name" value="LITAF"/>
    <property type="match status" value="1"/>
</dbReference>
<dbReference type="GO" id="GO:0008270">
    <property type="term" value="F:zinc ion binding"/>
    <property type="evidence" value="ECO:0007669"/>
    <property type="project" value="TreeGrafter"/>
</dbReference>
<dbReference type="GeneTree" id="ENSGT00940000155366"/>
<evidence type="ECO:0000313" key="10">
    <source>
        <dbReference type="EMBL" id="JAR66119.1"/>
    </source>
</evidence>
<keyword evidence="8" id="KW-1133">Transmembrane helix</keyword>
<accession>A0A146ZIE2</accession>
<dbReference type="Proteomes" id="UP000265000">
    <property type="component" value="Unplaced"/>
</dbReference>
<dbReference type="GeneID" id="105940026"/>
<keyword evidence="6" id="KW-0862">Zinc</keyword>
<dbReference type="EMBL" id="GCES01020204">
    <property type="protein sequence ID" value="JAR66119.1"/>
    <property type="molecule type" value="Transcribed_RNA"/>
</dbReference>
<evidence type="ECO:0000256" key="1">
    <source>
        <dbReference type="ARBA" id="ARBA00004125"/>
    </source>
</evidence>
<protein>
    <submittedName>
        <fullName evidence="11">Cell death-inducing p53-target protein 1 homolog</fullName>
    </submittedName>
    <submittedName>
        <fullName evidence="10">Lipopolysaccharide-induced tumor necrosis factor-alpha factor</fullName>
    </submittedName>
</protein>
<dbReference type="OrthoDB" id="8447151at2759"/>
<evidence type="ECO:0000256" key="7">
    <source>
        <dbReference type="ARBA" id="ARBA00023136"/>
    </source>
</evidence>
<evidence type="ECO:0000313" key="11">
    <source>
        <dbReference type="Ensembl" id="ENSFHEP00000028636.1"/>
    </source>
</evidence>
<dbReference type="GO" id="GO:0098574">
    <property type="term" value="C:cytoplasmic side of lysosomal membrane"/>
    <property type="evidence" value="ECO:0007669"/>
    <property type="project" value="TreeGrafter"/>
</dbReference>
<name>A0A146ZIE2_FUNHE</name>
<evidence type="ECO:0000256" key="2">
    <source>
        <dbReference type="ARBA" id="ARBA00004414"/>
    </source>
</evidence>
<evidence type="ECO:0000256" key="8">
    <source>
        <dbReference type="SAM" id="Phobius"/>
    </source>
</evidence>
<proteinExistence type="inferred from homology"/>
<evidence type="ECO:0000259" key="9">
    <source>
        <dbReference type="PROSITE" id="PS51837"/>
    </source>
</evidence>
<dbReference type="PANTHER" id="PTHR23292">
    <property type="entry name" value="LIPOPOLYSACCHARIDE-INDUCED TUMOR NECROSIS FACTOR-ALPHA FACTOR"/>
    <property type="match status" value="1"/>
</dbReference>
<keyword evidence="5" id="KW-0479">Metal-binding</keyword>
<dbReference type="PANTHER" id="PTHR23292:SF28">
    <property type="entry name" value="LIPOPOLYSACCHARIDE-INDUCED TUMOR NECROSIS FACTOR-ALPHA FACTOR-LIKE"/>
    <property type="match status" value="1"/>
</dbReference>
<organism evidence="10">
    <name type="scientific">Fundulus heteroclitus</name>
    <name type="common">Killifish</name>
    <name type="synonym">Mummichog</name>
    <dbReference type="NCBI Taxonomy" id="8078"/>
    <lineage>
        <taxon>Eukaryota</taxon>
        <taxon>Metazoa</taxon>
        <taxon>Chordata</taxon>
        <taxon>Craniata</taxon>
        <taxon>Vertebrata</taxon>
        <taxon>Euteleostomi</taxon>
        <taxon>Actinopterygii</taxon>
        <taxon>Neopterygii</taxon>
        <taxon>Teleostei</taxon>
        <taxon>Neoteleostei</taxon>
        <taxon>Acanthomorphata</taxon>
        <taxon>Ovalentaria</taxon>
        <taxon>Atherinomorphae</taxon>
        <taxon>Cyprinodontiformes</taxon>
        <taxon>Fundulidae</taxon>
        <taxon>Fundulus</taxon>
    </lineage>
</organism>
<keyword evidence="12" id="KW-1185">Reference proteome</keyword>
<evidence type="ECO:0000256" key="5">
    <source>
        <dbReference type="ARBA" id="ARBA00022723"/>
    </source>
</evidence>
<evidence type="ECO:0000256" key="3">
    <source>
        <dbReference type="ARBA" id="ARBA00004630"/>
    </source>
</evidence>
<dbReference type="SMART" id="SM00714">
    <property type="entry name" value="LITAF"/>
    <property type="match status" value="1"/>
</dbReference>
<comment type="similarity">
    <text evidence="4">Belongs to the CDIP1/LITAF family.</text>
</comment>
<reference evidence="10" key="1">
    <citation type="submission" date="2015-01" db="EMBL/GenBank/DDBJ databases">
        <title>EvidentialGene: Evidence-directed Construction of Complete mRNA Transcriptomes without Genomes.</title>
        <authorList>
            <person name="Gilbert D.G."/>
        </authorList>
    </citation>
    <scope>NUCLEOTIDE SEQUENCE</scope>
</reference>
<dbReference type="Ensembl" id="ENSFHET00000031605.1">
    <property type="protein sequence ID" value="ENSFHEP00000028636.1"/>
    <property type="gene ID" value="ENSFHEG00000012893.1"/>
</dbReference>
<comment type="subcellular location">
    <subcellularLocation>
        <location evidence="1">Endosome membrane</location>
        <topology evidence="1">Peripheral membrane protein</topology>
        <orientation evidence="1">Cytoplasmic side</orientation>
    </subcellularLocation>
    <subcellularLocation>
        <location evidence="2">Late endosome membrane</location>
    </subcellularLocation>
    <subcellularLocation>
        <location evidence="3">Lysosome membrane</location>
        <topology evidence="3">Peripheral membrane protein</topology>
        <orientation evidence="3">Cytoplasmic side</orientation>
    </subcellularLocation>
</comment>